<dbReference type="OrthoDB" id="8300194at2759"/>
<dbReference type="PANTHER" id="PTHR33112:SF16">
    <property type="entry name" value="HETEROKARYON INCOMPATIBILITY DOMAIN-CONTAINING PROTEIN"/>
    <property type="match status" value="1"/>
</dbReference>
<evidence type="ECO:0000259" key="1">
    <source>
        <dbReference type="Pfam" id="PF06985"/>
    </source>
</evidence>
<evidence type="ECO:0000313" key="2">
    <source>
        <dbReference type="EMBL" id="PMD33398.1"/>
    </source>
</evidence>
<dbReference type="Pfam" id="PF06985">
    <property type="entry name" value="HET"/>
    <property type="match status" value="1"/>
</dbReference>
<dbReference type="EMBL" id="KZ613956">
    <property type="protein sequence ID" value="PMD33398.1"/>
    <property type="molecule type" value="Genomic_DNA"/>
</dbReference>
<dbReference type="InterPro" id="IPR010730">
    <property type="entry name" value="HET"/>
</dbReference>
<feature type="domain" description="Heterokaryon incompatibility" evidence="1">
    <location>
        <begin position="219"/>
        <end position="373"/>
    </location>
</feature>
<reference evidence="2 3" key="1">
    <citation type="submission" date="2016-04" db="EMBL/GenBank/DDBJ databases">
        <title>A degradative enzymes factory behind the ericoid mycorrhizal symbiosis.</title>
        <authorList>
            <consortium name="DOE Joint Genome Institute"/>
            <person name="Martino E."/>
            <person name="Morin E."/>
            <person name="Grelet G."/>
            <person name="Kuo A."/>
            <person name="Kohler A."/>
            <person name="Daghino S."/>
            <person name="Barry K."/>
            <person name="Choi C."/>
            <person name="Cichocki N."/>
            <person name="Clum A."/>
            <person name="Copeland A."/>
            <person name="Hainaut M."/>
            <person name="Haridas S."/>
            <person name="Labutti K."/>
            <person name="Lindquist E."/>
            <person name="Lipzen A."/>
            <person name="Khouja H.-R."/>
            <person name="Murat C."/>
            <person name="Ohm R."/>
            <person name="Olson A."/>
            <person name="Spatafora J."/>
            <person name="Veneault-Fourrey C."/>
            <person name="Henrissat B."/>
            <person name="Grigoriev I."/>
            <person name="Martin F."/>
            <person name="Perotto S."/>
        </authorList>
    </citation>
    <scope>NUCLEOTIDE SEQUENCE [LARGE SCALE GENOMIC DNA]</scope>
    <source>
        <strain evidence="2 3">F</strain>
    </source>
</reference>
<dbReference type="STRING" id="1149755.A0A2J6R4F8"/>
<organism evidence="2 3">
    <name type="scientific">Hyaloscypha variabilis (strain UAMH 11265 / GT02V1 / F)</name>
    <name type="common">Meliniomyces variabilis</name>
    <dbReference type="NCBI Taxonomy" id="1149755"/>
    <lineage>
        <taxon>Eukaryota</taxon>
        <taxon>Fungi</taxon>
        <taxon>Dikarya</taxon>
        <taxon>Ascomycota</taxon>
        <taxon>Pezizomycotina</taxon>
        <taxon>Leotiomycetes</taxon>
        <taxon>Helotiales</taxon>
        <taxon>Hyaloscyphaceae</taxon>
        <taxon>Hyaloscypha</taxon>
        <taxon>Hyaloscypha variabilis</taxon>
    </lineage>
</organism>
<gene>
    <name evidence="2" type="ORF">L207DRAFT_639519</name>
</gene>
<dbReference type="PANTHER" id="PTHR33112">
    <property type="entry name" value="DOMAIN PROTEIN, PUTATIVE-RELATED"/>
    <property type="match status" value="1"/>
</dbReference>
<sequence length="718" mass="81507">MAICNDCVILLEESEWVHRELLPLARSTDRCQLCCHMCNFFEIPVDLIRKGAVWPSTEEMRLRDNADRSPQPPGHVLERRAVFKVMWDRETDLRRITAELRPRGSPARFPPGPRNAHLPLSWDTGNYLNSDSTLGVCMNLAGQLSKRGIWAHSGPASIASRLSTMLEFINTCDSDHPNCGNSLKDHLILPSRFIEVGSHEGNVEPRLVSSLGISPSERYTTLSHCWGANPESMPLQTTKSTESAHKRSLPMAKLPKTFRDAVNVTRALGIRYIWIDSLCIIQDDMGDWEQEAAKMASIYEGTFLTLAAVDSCGSNGGLFLETVMSPVHFEFKPRFSSGSKIAFARSLLKPRSNGDRLYLKNSPLYQRGWVFQEIMLSPRSIHFREHQMYWRCAVGLRSEDGTLDQSRENHPHLNLFDQTIRGKDGLSKSLSLNETWWGWVSDYSSRVLTKPEERIPAMTGMIRYFQRLTGDKPILGLWEESFISDLNWDFAERRTNAPLMGPSWSWLSYSGQTISSGRGYWYSREHGSEKIEPRLESFDIQWTGSPFTSRLHYSTLYIGGVVGSFKLTSPGWGEYGCQVVHPDPSWRCHSAEVHCTLDDGSEIAEGSSITCLFLFYNTDHSEYEEGDFLRRLRTRSEHFLIVSPHRPSGCSASEPIVTSDSNDMSPAAYQRVGVGYFDLEIEHKDNWCIYSKEPYNNTGRPNPPLMFDGCERVTIELV</sequence>
<keyword evidence="3" id="KW-1185">Reference proteome</keyword>
<accession>A0A2J6R4F8</accession>
<dbReference type="Proteomes" id="UP000235786">
    <property type="component" value="Unassembled WGS sequence"/>
</dbReference>
<evidence type="ECO:0000313" key="3">
    <source>
        <dbReference type="Proteomes" id="UP000235786"/>
    </source>
</evidence>
<dbReference type="AlphaFoldDB" id="A0A2J6R4F8"/>
<protein>
    <submittedName>
        <fullName evidence="2">HET-domain-containing protein</fullName>
    </submittedName>
</protein>
<name>A0A2J6R4F8_HYAVF</name>
<proteinExistence type="predicted"/>